<comment type="subcellular location">
    <subcellularLocation>
        <location evidence="1 8">Cell membrane</location>
        <topology evidence="1 8">Multi-pass membrane protein</topology>
    </subcellularLocation>
</comment>
<proteinExistence type="inferred from homology"/>
<feature type="transmembrane region" description="Helical" evidence="8">
    <location>
        <begin position="271"/>
        <end position="293"/>
    </location>
</feature>
<keyword evidence="5 8" id="KW-0812">Transmembrane</keyword>
<feature type="transmembrane region" description="Helical" evidence="8">
    <location>
        <begin position="164"/>
        <end position="188"/>
    </location>
</feature>
<keyword evidence="7 8" id="KW-0472">Membrane</keyword>
<dbReference type="EMBL" id="JACHVP010000001">
    <property type="protein sequence ID" value="MBB2966933.1"/>
    <property type="molecule type" value="Genomic_DNA"/>
</dbReference>
<dbReference type="InterPro" id="IPR051789">
    <property type="entry name" value="Bact_Polyamine_Transport"/>
</dbReference>
<organism evidence="10 11">
    <name type="scientific">Leifsonia aquatica</name>
    <name type="common">Corynebacterium aquaticum</name>
    <dbReference type="NCBI Taxonomy" id="144185"/>
    <lineage>
        <taxon>Bacteria</taxon>
        <taxon>Bacillati</taxon>
        <taxon>Actinomycetota</taxon>
        <taxon>Actinomycetes</taxon>
        <taxon>Micrococcales</taxon>
        <taxon>Microbacteriaceae</taxon>
        <taxon>Leifsonia</taxon>
    </lineage>
</organism>
<gene>
    <name evidence="10" type="ORF">FHX33_001665</name>
</gene>
<evidence type="ECO:0000313" key="10">
    <source>
        <dbReference type="EMBL" id="MBB2966933.1"/>
    </source>
</evidence>
<dbReference type="GO" id="GO:0055085">
    <property type="term" value="P:transmembrane transport"/>
    <property type="evidence" value="ECO:0007669"/>
    <property type="project" value="InterPro"/>
</dbReference>
<evidence type="ECO:0000256" key="5">
    <source>
        <dbReference type="ARBA" id="ARBA00022692"/>
    </source>
</evidence>
<dbReference type="Gene3D" id="1.10.3720.10">
    <property type="entry name" value="MetI-like"/>
    <property type="match status" value="1"/>
</dbReference>
<sequence>MTTQTATEAMLAVRSDSGRNARRRTVRRRRRPDGVRIGLTVWGILVFAFLFLPILVMLVYSFNTGRLLATWQGFGFDAYAAAWASPVIRSSVITSLEAAVGAALLSTILGTLGGLALARSKAKTSWVLWATLLLSITLFTPEIVDAVSMLPWFVSLGTDFGIGIFSNGMVRLVVAHAVLSVAVVTFIVRARMQGMDEALEEAAADLYAPPLKRFWQITLPVASPAIWAGALMSFTLSLDNTIVSSFVQVPGSTPWPVYIFSSLRVGLRPEIAAVSAVMFVLTLVALAVVGFVLRRSGASTEEMAKTLASA</sequence>
<comment type="caution">
    <text evidence="10">The sequence shown here is derived from an EMBL/GenBank/DDBJ whole genome shotgun (WGS) entry which is preliminary data.</text>
</comment>
<dbReference type="AlphaFoldDB" id="A0A7W4UW98"/>
<evidence type="ECO:0000259" key="9">
    <source>
        <dbReference type="PROSITE" id="PS50928"/>
    </source>
</evidence>
<feature type="transmembrane region" description="Helical" evidence="8">
    <location>
        <begin position="98"/>
        <end position="118"/>
    </location>
</feature>
<evidence type="ECO:0000256" key="2">
    <source>
        <dbReference type="ARBA" id="ARBA00007069"/>
    </source>
</evidence>
<dbReference type="InterPro" id="IPR000515">
    <property type="entry name" value="MetI-like"/>
</dbReference>
<evidence type="ECO:0000256" key="6">
    <source>
        <dbReference type="ARBA" id="ARBA00022989"/>
    </source>
</evidence>
<dbReference type="Pfam" id="PF00528">
    <property type="entry name" value="BPD_transp_1"/>
    <property type="match status" value="1"/>
</dbReference>
<keyword evidence="3 8" id="KW-0813">Transport</keyword>
<evidence type="ECO:0000256" key="3">
    <source>
        <dbReference type="ARBA" id="ARBA00022448"/>
    </source>
</evidence>
<evidence type="ECO:0000256" key="4">
    <source>
        <dbReference type="ARBA" id="ARBA00022475"/>
    </source>
</evidence>
<dbReference type="PANTHER" id="PTHR43848:SF2">
    <property type="entry name" value="PUTRESCINE TRANSPORT SYSTEM PERMEASE PROTEIN POTI"/>
    <property type="match status" value="1"/>
</dbReference>
<dbReference type="CDD" id="cd06261">
    <property type="entry name" value="TM_PBP2"/>
    <property type="match status" value="1"/>
</dbReference>
<dbReference type="PROSITE" id="PS50928">
    <property type="entry name" value="ABC_TM1"/>
    <property type="match status" value="1"/>
</dbReference>
<evidence type="ECO:0000313" key="11">
    <source>
        <dbReference type="Proteomes" id="UP000538196"/>
    </source>
</evidence>
<keyword evidence="6 8" id="KW-1133">Transmembrane helix</keyword>
<dbReference type="Proteomes" id="UP000538196">
    <property type="component" value="Unassembled WGS sequence"/>
</dbReference>
<feature type="transmembrane region" description="Helical" evidence="8">
    <location>
        <begin position="37"/>
        <end position="62"/>
    </location>
</feature>
<evidence type="ECO:0000256" key="7">
    <source>
        <dbReference type="ARBA" id="ARBA00023136"/>
    </source>
</evidence>
<name>A0A7W4UW98_LEIAQ</name>
<feature type="domain" description="ABC transmembrane type-1" evidence="9">
    <location>
        <begin position="92"/>
        <end position="290"/>
    </location>
</feature>
<dbReference type="GO" id="GO:0005886">
    <property type="term" value="C:plasma membrane"/>
    <property type="evidence" value="ECO:0007669"/>
    <property type="project" value="UniProtKB-SubCell"/>
</dbReference>
<feature type="transmembrane region" description="Helical" evidence="8">
    <location>
        <begin position="125"/>
        <end position="144"/>
    </location>
</feature>
<keyword evidence="4" id="KW-1003">Cell membrane</keyword>
<evidence type="ECO:0000256" key="1">
    <source>
        <dbReference type="ARBA" id="ARBA00004651"/>
    </source>
</evidence>
<dbReference type="PANTHER" id="PTHR43848">
    <property type="entry name" value="PUTRESCINE TRANSPORT SYSTEM PERMEASE PROTEIN POTI"/>
    <property type="match status" value="1"/>
</dbReference>
<accession>A0A7W4UW98</accession>
<dbReference type="SUPFAM" id="SSF161098">
    <property type="entry name" value="MetI-like"/>
    <property type="match status" value="1"/>
</dbReference>
<protein>
    <submittedName>
        <fullName evidence="10">ABC-type spermidine/putrescine transport system permease subunit II</fullName>
    </submittedName>
</protein>
<dbReference type="InterPro" id="IPR035906">
    <property type="entry name" value="MetI-like_sf"/>
</dbReference>
<comment type="similarity">
    <text evidence="2">Belongs to the binding-protein-dependent transport system permease family. CysTW subfamily.</text>
</comment>
<feature type="transmembrane region" description="Helical" evidence="8">
    <location>
        <begin position="217"/>
        <end position="236"/>
    </location>
</feature>
<dbReference type="RefSeq" id="WP_021765017.1">
    <property type="nucleotide sequence ID" value="NZ_JACHVP010000001.1"/>
</dbReference>
<evidence type="ECO:0000256" key="8">
    <source>
        <dbReference type="RuleBase" id="RU363032"/>
    </source>
</evidence>
<reference evidence="10 11" key="1">
    <citation type="submission" date="2020-08" db="EMBL/GenBank/DDBJ databases">
        <title>Sequencing the genomes of 1000 actinobacteria strains.</title>
        <authorList>
            <person name="Klenk H.-P."/>
        </authorList>
    </citation>
    <scope>NUCLEOTIDE SEQUENCE [LARGE SCALE GENOMIC DNA]</scope>
    <source>
        <strain evidence="10 11">DSM 20146</strain>
    </source>
</reference>
<keyword evidence="11" id="KW-1185">Reference proteome</keyword>